<dbReference type="GO" id="GO:0044010">
    <property type="term" value="P:single-species biofilm formation"/>
    <property type="evidence" value="ECO:0007669"/>
    <property type="project" value="InterPro"/>
</dbReference>
<reference evidence="1" key="1">
    <citation type="submission" date="2011-11" db="EMBL/GenBank/DDBJ databases">
        <title>Improved High-Quality Draft sequence of Desulfovibrio sp. U5L.</title>
        <authorList>
            <consortium name="US DOE Joint Genome Institute"/>
            <person name="Lucas S."/>
            <person name="Han J."/>
            <person name="Lapidus A."/>
            <person name="Cheng J.-F."/>
            <person name="Goodwin L."/>
            <person name="Pitluck S."/>
            <person name="Peters L."/>
            <person name="Ovchinnikova G."/>
            <person name="Held B."/>
            <person name="Detter J.C."/>
            <person name="Han C."/>
            <person name="Tapia R."/>
            <person name="Land M."/>
            <person name="Hauser L."/>
            <person name="Kyrpides N."/>
            <person name="Ivanova N."/>
            <person name="Pagani I."/>
            <person name="Gabster J."/>
            <person name="Walker C."/>
            <person name="Stolyar S."/>
            <person name="Stahl D."/>
            <person name="Arkin A."/>
            <person name="Dehal P."/>
            <person name="Hazen T."/>
            <person name="Woyke T."/>
        </authorList>
    </citation>
    <scope>NUCLEOTIDE SEQUENCE [LARGE SCALE GENOMIC DNA]</scope>
    <source>
        <strain evidence="1">U5L</strain>
    </source>
</reference>
<dbReference type="GO" id="GO:0009372">
    <property type="term" value="P:quorum sensing"/>
    <property type="evidence" value="ECO:0007669"/>
    <property type="project" value="InterPro"/>
</dbReference>
<dbReference type="InterPro" id="IPR031451">
    <property type="entry name" value="MqsR_toxin"/>
</dbReference>
<evidence type="ECO:0008006" key="2">
    <source>
        <dbReference type="Google" id="ProtNLM"/>
    </source>
</evidence>
<proteinExistence type="predicted"/>
<dbReference type="Gene3D" id="3.30.2310.40">
    <property type="match status" value="1"/>
</dbReference>
<dbReference type="HOGENOM" id="CLU_161157_1_0_7"/>
<dbReference type="eggNOG" id="ENOG503327Z">
    <property type="taxonomic scope" value="Bacteria"/>
</dbReference>
<dbReference type="EMBL" id="JH600068">
    <property type="protein sequence ID" value="EIG53454.1"/>
    <property type="molecule type" value="Genomic_DNA"/>
</dbReference>
<dbReference type="CDD" id="cd12869">
    <property type="entry name" value="MqsR"/>
    <property type="match status" value="1"/>
</dbReference>
<dbReference type="InterPro" id="IPR038493">
    <property type="entry name" value="MqsR_sf"/>
</dbReference>
<sequence length="100" mass="11364">MEKRKPTYDLASFREAARRGDVAVTKTAAQAAHHLGFDYEGMMSVVESMERRHFYKSMTAYADSTAWQDVYHVPSSAGILYVKFMAGRISAFDLLSFKEK</sequence>
<dbReference type="AlphaFoldDB" id="I2Q0Z8"/>
<gene>
    <name evidence="1" type="ORF">DesU5LDRAFT_1774</name>
</gene>
<protein>
    <recommendedName>
        <fullName evidence="2">Type II toxin-antitoxin system MqsR family toxin</fullName>
    </recommendedName>
</protein>
<organism evidence="1">
    <name type="scientific">Desulfovibrio sp. U5L</name>
    <dbReference type="NCBI Taxonomy" id="596152"/>
    <lineage>
        <taxon>Bacteria</taxon>
        <taxon>Pseudomonadati</taxon>
        <taxon>Thermodesulfobacteriota</taxon>
        <taxon>Desulfovibrionia</taxon>
        <taxon>Desulfovibrionales</taxon>
        <taxon>Desulfovibrionaceae</taxon>
        <taxon>Desulfovibrio</taxon>
    </lineage>
</organism>
<evidence type="ECO:0000313" key="1">
    <source>
        <dbReference type="EMBL" id="EIG53454.1"/>
    </source>
</evidence>
<dbReference type="Pfam" id="PF15723">
    <property type="entry name" value="MqsR_toxin"/>
    <property type="match status" value="1"/>
</dbReference>
<dbReference type="GO" id="GO:0017148">
    <property type="term" value="P:negative regulation of translation"/>
    <property type="evidence" value="ECO:0007669"/>
    <property type="project" value="InterPro"/>
</dbReference>
<name>I2Q0Z8_9BACT</name>
<dbReference type="OrthoDB" id="1666895at2"/>
<accession>I2Q0Z8</accession>